<sequence length="182" mass="20443">MLYQISNDFDFIHARDFLPYIANASMILDKAYNHLKPGGWIETQDFNAVLSCDDGTMPDDFPVTEFWAHLQTAQQRAACDLRIAARTGELLHQAGFINVQCRTYKIPIGPWAHDNELQEHVGRQMRQVCADFLGAAGVKPFSSLGMTETQIQGFLAQVKEALNDDSVHTYMVFCSWVGQKAA</sequence>
<dbReference type="InterPro" id="IPR029063">
    <property type="entry name" value="SAM-dependent_MTases_sf"/>
</dbReference>
<reference evidence="1" key="1">
    <citation type="submission" date="2023-01" db="EMBL/GenBank/DDBJ databases">
        <title>Colletotrichum chrysophilum M932 genome sequence.</title>
        <authorList>
            <person name="Baroncelli R."/>
        </authorList>
    </citation>
    <scope>NUCLEOTIDE SEQUENCE</scope>
    <source>
        <strain evidence="1">M932</strain>
    </source>
</reference>
<dbReference type="SUPFAM" id="SSF53335">
    <property type="entry name" value="S-adenosyl-L-methionine-dependent methyltransferases"/>
    <property type="match status" value="1"/>
</dbReference>
<keyword evidence="1" id="KW-0489">Methyltransferase</keyword>
<dbReference type="Proteomes" id="UP001243330">
    <property type="component" value="Unassembled WGS sequence"/>
</dbReference>
<gene>
    <name evidence="1" type="ORF">CCHR01_15162</name>
</gene>
<proteinExistence type="predicted"/>
<comment type="caution">
    <text evidence="1">The sequence shown here is derived from an EMBL/GenBank/DDBJ whole genome shotgun (WGS) entry which is preliminary data.</text>
</comment>
<keyword evidence="2" id="KW-1185">Reference proteome</keyword>
<dbReference type="Pfam" id="PF13489">
    <property type="entry name" value="Methyltransf_23"/>
    <property type="match status" value="1"/>
</dbReference>
<protein>
    <submittedName>
        <fullName evidence="1">Methyltransferase domain-containing protein</fullName>
    </submittedName>
</protein>
<dbReference type="Gene3D" id="3.40.50.150">
    <property type="entry name" value="Vaccinia Virus protein VP39"/>
    <property type="match status" value="1"/>
</dbReference>
<name>A0AAD9EB87_9PEZI</name>
<evidence type="ECO:0000313" key="2">
    <source>
        <dbReference type="Proteomes" id="UP001243330"/>
    </source>
</evidence>
<organism evidence="1 2">
    <name type="scientific">Colletotrichum chrysophilum</name>
    <dbReference type="NCBI Taxonomy" id="1836956"/>
    <lineage>
        <taxon>Eukaryota</taxon>
        <taxon>Fungi</taxon>
        <taxon>Dikarya</taxon>
        <taxon>Ascomycota</taxon>
        <taxon>Pezizomycotina</taxon>
        <taxon>Sordariomycetes</taxon>
        <taxon>Hypocreomycetidae</taxon>
        <taxon>Glomerellales</taxon>
        <taxon>Glomerellaceae</taxon>
        <taxon>Colletotrichum</taxon>
        <taxon>Colletotrichum gloeosporioides species complex</taxon>
    </lineage>
</organism>
<accession>A0AAD9EB87</accession>
<keyword evidence="1" id="KW-0808">Transferase</keyword>
<dbReference type="AlphaFoldDB" id="A0AAD9EB87"/>
<dbReference type="GO" id="GO:0008168">
    <property type="term" value="F:methyltransferase activity"/>
    <property type="evidence" value="ECO:0007669"/>
    <property type="project" value="UniProtKB-KW"/>
</dbReference>
<dbReference type="EMBL" id="JAQOWY010000427">
    <property type="protein sequence ID" value="KAK1842220.1"/>
    <property type="molecule type" value="Genomic_DNA"/>
</dbReference>
<evidence type="ECO:0000313" key="1">
    <source>
        <dbReference type="EMBL" id="KAK1842220.1"/>
    </source>
</evidence>
<dbReference type="GO" id="GO:0032259">
    <property type="term" value="P:methylation"/>
    <property type="evidence" value="ECO:0007669"/>
    <property type="project" value="UniProtKB-KW"/>
</dbReference>